<dbReference type="SUPFAM" id="SSF51905">
    <property type="entry name" value="FAD/NAD(P)-binding domain"/>
    <property type="match status" value="1"/>
</dbReference>
<keyword evidence="2" id="KW-0503">Monooxygenase</keyword>
<dbReference type="GO" id="GO:0004497">
    <property type="term" value="F:monooxygenase activity"/>
    <property type="evidence" value="ECO:0007669"/>
    <property type="project" value="UniProtKB-KW"/>
</dbReference>
<gene>
    <name evidence="2" type="ORF">RMCB_0770</name>
</gene>
<dbReference type="Proteomes" id="UP000069620">
    <property type="component" value="Unassembled WGS sequence"/>
</dbReference>
<dbReference type="PANTHER" id="PTHR42949">
    <property type="entry name" value="ANAEROBIC GLYCEROL-3-PHOSPHATE DEHYDROGENASE SUBUNIT B"/>
    <property type="match status" value="1"/>
</dbReference>
<dbReference type="PANTHER" id="PTHR42949:SF3">
    <property type="entry name" value="ANAEROBIC GLYCEROL-3-PHOSPHATE DEHYDROGENASE SUBUNIT B"/>
    <property type="match status" value="1"/>
</dbReference>
<sequence length="194" mass="20703">MRFDGTTLTVATPSGFHHIEGKQLIVAAGLRPATAANLGIDGDRPAGVLAATVAEHLLHTGVRLWQTVVILGDGPWSQPVATMCRRLGTRVIGIAERASWADERIDPVPRLSVIGRDRITGVRLRHSTRDVTVNCDALVLSGDPRPNRNVVGALGAGDGNVVFHQPIRPTNTQDRFQAGATAMRDWLHSSGGTS</sequence>
<accession>A0A117I4C4</accession>
<evidence type="ECO:0000313" key="2">
    <source>
        <dbReference type="EMBL" id="GAS86674.1"/>
    </source>
</evidence>
<reference evidence="3" key="1">
    <citation type="journal article" date="2016" name="Genome Announc.">
        <title>Draft Genome Sequences of Five Rapidly Growing Mycobacterium Species, M. thermoresistibile, M. fortuitum subsp. acetamidolyticum, M. canariasense, M. brisbanense, and M. novocastrense.</title>
        <authorList>
            <person name="Katahira K."/>
            <person name="Ogura Y."/>
            <person name="Gotoh Y."/>
            <person name="Hayashi T."/>
        </authorList>
    </citation>
    <scope>NUCLEOTIDE SEQUENCE [LARGE SCALE GENOMIC DNA]</scope>
    <source>
        <strain evidence="3">JCM15654</strain>
    </source>
</reference>
<evidence type="ECO:0000313" key="3">
    <source>
        <dbReference type="Proteomes" id="UP000069620"/>
    </source>
</evidence>
<dbReference type="EMBL" id="BCSX01000007">
    <property type="protein sequence ID" value="GAS86674.1"/>
    <property type="molecule type" value="Genomic_DNA"/>
</dbReference>
<comment type="caution">
    <text evidence="2">The sequence shown here is derived from an EMBL/GenBank/DDBJ whole genome shotgun (WGS) entry which is preliminary data.</text>
</comment>
<protein>
    <submittedName>
        <fullName evidence="2">Monooxygenase FAD-binding protein</fullName>
    </submittedName>
</protein>
<proteinExistence type="predicted"/>
<name>A0A117I4C4_9MYCO</name>
<keyword evidence="3" id="KW-1185">Reference proteome</keyword>
<reference evidence="3" key="2">
    <citation type="submission" date="2016-02" db="EMBL/GenBank/DDBJ databases">
        <title>Draft genome sequence of five rapidly growing Mycobacterium species.</title>
        <authorList>
            <person name="Katahira K."/>
            <person name="Gotou Y."/>
            <person name="Iida K."/>
            <person name="Ogura Y."/>
            <person name="Hayashi T."/>
        </authorList>
    </citation>
    <scope>NUCLEOTIDE SEQUENCE [LARGE SCALE GENOMIC DNA]</scope>
    <source>
        <strain evidence="3">JCM15654</strain>
    </source>
</reference>
<dbReference type="InterPro" id="IPR051691">
    <property type="entry name" value="Metab_Enz_Cyan_OpOx_G3PDH"/>
</dbReference>
<dbReference type="STRING" id="146020.RMCB_0770"/>
<organism evidence="2 3">
    <name type="scientific">Mycolicibacterium brisbanense</name>
    <dbReference type="NCBI Taxonomy" id="146020"/>
    <lineage>
        <taxon>Bacteria</taxon>
        <taxon>Bacillati</taxon>
        <taxon>Actinomycetota</taxon>
        <taxon>Actinomycetes</taxon>
        <taxon>Mycobacteriales</taxon>
        <taxon>Mycobacteriaceae</taxon>
        <taxon>Mycolicibacterium</taxon>
    </lineage>
</organism>
<keyword evidence="1" id="KW-0560">Oxidoreductase</keyword>
<dbReference type="AlphaFoldDB" id="A0A117I4C4"/>
<dbReference type="InterPro" id="IPR036188">
    <property type="entry name" value="FAD/NAD-bd_sf"/>
</dbReference>
<dbReference type="Gene3D" id="3.50.50.60">
    <property type="entry name" value="FAD/NAD(P)-binding domain"/>
    <property type="match status" value="2"/>
</dbReference>
<evidence type="ECO:0000256" key="1">
    <source>
        <dbReference type="ARBA" id="ARBA00023002"/>
    </source>
</evidence>